<accession>A0AAE2CJR7</accession>
<evidence type="ECO:0008006" key="3">
    <source>
        <dbReference type="Google" id="ProtNLM"/>
    </source>
</evidence>
<reference evidence="1" key="2">
    <citation type="journal article" date="2024" name="Plant">
        <title>Genomic evolution and insights into agronomic trait innovations of Sesamum species.</title>
        <authorList>
            <person name="Miao H."/>
            <person name="Wang L."/>
            <person name="Qu L."/>
            <person name="Liu H."/>
            <person name="Sun Y."/>
            <person name="Le M."/>
            <person name="Wang Q."/>
            <person name="Wei S."/>
            <person name="Zheng Y."/>
            <person name="Lin W."/>
            <person name="Duan Y."/>
            <person name="Cao H."/>
            <person name="Xiong S."/>
            <person name="Wang X."/>
            <person name="Wei L."/>
            <person name="Li C."/>
            <person name="Ma Q."/>
            <person name="Ju M."/>
            <person name="Zhao R."/>
            <person name="Li G."/>
            <person name="Mu C."/>
            <person name="Tian Q."/>
            <person name="Mei H."/>
            <person name="Zhang T."/>
            <person name="Gao T."/>
            <person name="Zhang H."/>
        </authorList>
    </citation>
    <scope>NUCLEOTIDE SEQUENCE</scope>
    <source>
        <strain evidence="1">3651</strain>
    </source>
</reference>
<keyword evidence="2" id="KW-1185">Reference proteome</keyword>
<evidence type="ECO:0000313" key="1">
    <source>
        <dbReference type="EMBL" id="KAK4424731.1"/>
    </source>
</evidence>
<dbReference type="AlphaFoldDB" id="A0AAE2CJR7"/>
<dbReference type="EMBL" id="JACGWO010000006">
    <property type="protein sequence ID" value="KAK4424731.1"/>
    <property type="molecule type" value="Genomic_DNA"/>
</dbReference>
<reference evidence="1" key="1">
    <citation type="submission" date="2020-06" db="EMBL/GenBank/DDBJ databases">
        <authorList>
            <person name="Li T."/>
            <person name="Hu X."/>
            <person name="Zhang T."/>
            <person name="Song X."/>
            <person name="Zhang H."/>
            <person name="Dai N."/>
            <person name="Sheng W."/>
            <person name="Hou X."/>
            <person name="Wei L."/>
        </authorList>
    </citation>
    <scope>NUCLEOTIDE SEQUENCE</scope>
    <source>
        <strain evidence="1">3651</strain>
        <tissue evidence="1">Leaf</tissue>
    </source>
</reference>
<protein>
    <recommendedName>
        <fullName evidence="3">DUF4283 domain-containing protein</fullName>
    </recommendedName>
</protein>
<name>A0AAE2CJR7_9LAMI</name>
<evidence type="ECO:0000313" key="2">
    <source>
        <dbReference type="Proteomes" id="UP001293254"/>
    </source>
</evidence>
<sequence>MGVLQSLCMRALIFSNFFQSSFFGILFPLLDEILSLPLPHLRQLMGCRFEAWPRLGYYVLLGCGLRQGSELKASIDWQHLLSPHCLCLFLSLSSVMEAFCQKLGKNLRLFELEGSRLLLSKQPKFEALVSSAKSMLNPVKGLDMRSLTEGRFLIRFNHIIDWSRALEGCPWSFKKNMLILNSATFVYHHGEELVDPGEDTQYGLWLRAPARTWGPNWLGGKPDPSTLNYGFSLT</sequence>
<organism evidence="1 2">
    <name type="scientific">Sesamum alatum</name>
    <dbReference type="NCBI Taxonomy" id="300844"/>
    <lineage>
        <taxon>Eukaryota</taxon>
        <taxon>Viridiplantae</taxon>
        <taxon>Streptophyta</taxon>
        <taxon>Embryophyta</taxon>
        <taxon>Tracheophyta</taxon>
        <taxon>Spermatophyta</taxon>
        <taxon>Magnoliopsida</taxon>
        <taxon>eudicotyledons</taxon>
        <taxon>Gunneridae</taxon>
        <taxon>Pentapetalae</taxon>
        <taxon>asterids</taxon>
        <taxon>lamiids</taxon>
        <taxon>Lamiales</taxon>
        <taxon>Pedaliaceae</taxon>
        <taxon>Sesamum</taxon>
    </lineage>
</organism>
<gene>
    <name evidence="1" type="ORF">Salat_1666700</name>
</gene>
<comment type="caution">
    <text evidence="1">The sequence shown here is derived from an EMBL/GenBank/DDBJ whole genome shotgun (WGS) entry which is preliminary data.</text>
</comment>
<proteinExistence type="predicted"/>
<dbReference type="Proteomes" id="UP001293254">
    <property type="component" value="Unassembled WGS sequence"/>
</dbReference>